<dbReference type="SUPFAM" id="SSF55048">
    <property type="entry name" value="Probable ACP-binding domain of malonyl-CoA ACP transacylase"/>
    <property type="match status" value="1"/>
</dbReference>
<evidence type="ECO:0000256" key="2">
    <source>
        <dbReference type="ARBA" id="ARBA00022553"/>
    </source>
</evidence>
<dbReference type="SUPFAM" id="SSF53901">
    <property type="entry name" value="Thiolase-like"/>
    <property type="match status" value="1"/>
</dbReference>
<dbReference type="SMART" id="SM00825">
    <property type="entry name" value="PKS_KS"/>
    <property type="match status" value="1"/>
</dbReference>
<dbReference type="InterPro" id="IPR001227">
    <property type="entry name" value="Ac_transferase_dom_sf"/>
</dbReference>
<evidence type="ECO:0000259" key="4">
    <source>
        <dbReference type="SMART" id="SM00825"/>
    </source>
</evidence>
<proteinExistence type="predicted"/>
<keyword evidence="3" id="KW-0808">Transferase</keyword>
<protein>
    <recommendedName>
        <fullName evidence="8">Polyketide synthase</fullName>
    </recommendedName>
</protein>
<dbReference type="GeneID" id="36532544"/>
<organism evidence="6 7">
    <name type="scientific">Aspergillus novofumigatus (strain IBT 16806)</name>
    <dbReference type="NCBI Taxonomy" id="1392255"/>
    <lineage>
        <taxon>Eukaryota</taxon>
        <taxon>Fungi</taxon>
        <taxon>Dikarya</taxon>
        <taxon>Ascomycota</taxon>
        <taxon>Pezizomycotina</taxon>
        <taxon>Eurotiomycetes</taxon>
        <taxon>Eurotiomycetidae</taxon>
        <taxon>Eurotiales</taxon>
        <taxon>Aspergillaceae</taxon>
        <taxon>Aspergillus</taxon>
        <taxon>Aspergillus subgen. Fumigati</taxon>
    </lineage>
</organism>
<reference evidence="7" key="1">
    <citation type="journal article" date="2018" name="Proc. Natl. Acad. Sci. U.S.A.">
        <title>Linking secondary metabolites to gene clusters through genome sequencing of six diverse Aspergillus species.</title>
        <authorList>
            <person name="Kaerboelling I."/>
            <person name="Vesth T.C."/>
            <person name="Frisvad J.C."/>
            <person name="Nybo J.L."/>
            <person name="Theobald S."/>
            <person name="Kuo A."/>
            <person name="Bowyer P."/>
            <person name="Matsuda Y."/>
            <person name="Mondo S."/>
            <person name="Lyhne E.K."/>
            <person name="Kogle M.E."/>
            <person name="Clum A."/>
            <person name="Lipzen A."/>
            <person name="Salamov A."/>
            <person name="Ngan C.Y."/>
            <person name="Daum C."/>
            <person name="Chiniquy J."/>
            <person name="Barry K."/>
            <person name="LaButti K."/>
            <person name="Haridas S."/>
            <person name="Simmons B.A."/>
            <person name="Magnuson J.K."/>
            <person name="Mortensen U.H."/>
            <person name="Larsen T.O."/>
            <person name="Grigoriev I.V."/>
            <person name="Baker S.E."/>
            <person name="Andersen M.R."/>
        </authorList>
    </citation>
    <scope>NUCLEOTIDE SEQUENCE [LARGE SCALE GENOMIC DNA]</scope>
    <source>
        <strain evidence="7">IBT 16806</strain>
    </source>
</reference>
<dbReference type="EMBL" id="MSZS01000008">
    <property type="protein sequence ID" value="PKX90508.1"/>
    <property type="molecule type" value="Genomic_DNA"/>
</dbReference>
<accession>A0A2I1BYP8</accession>
<keyword evidence="7" id="KW-1185">Reference proteome</keyword>
<dbReference type="STRING" id="1392255.A0A2I1BYP8"/>
<dbReference type="GO" id="GO:0004312">
    <property type="term" value="F:fatty acid synthase activity"/>
    <property type="evidence" value="ECO:0007669"/>
    <property type="project" value="TreeGrafter"/>
</dbReference>
<dbReference type="PANTHER" id="PTHR43775:SF20">
    <property type="entry name" value="HYBRID PKS-NRPS SYNTHETASE APDA"/>
    <property type="match status" value="1"/>
</dbReference>
<dbReference type="Proteomes" id="UP000234474">
    <property type="component" value="Unassembled WGS sequence"/>
</dbReference>
<keyword evidence="1" id="KW-0596">Phosphopantetheine</keyword>
<evidence type="ECO:0000259" key="5">
    <source>
        <dbReference type="SMART" id="SM00827"/>
    </source>
</evidence>
<dbReference type="RefSeq" id="XP_024679103.1">
    <property type="nucleotide sequence ID" value="XM_024825219.1"/>
</dbReference>
<dbReference type="InterPro" id="IPR016035">
    <property type="entry name" value="Acyl_Trfase/lysoPLipase"/>
</dbReference>
<dbReference type="InterPro" id="IPR020841">
    <property type="entry name" value="PKS_Beta-ketoAc_synthase_dom"/>
</dbReference>
<dbReference type="VEuPathDB" id="FungiDB:P174DRAFT_424675"/>
<dbReference type="GO" id="GO:0044550">
    <property type="term" value="P:secondary metabolite biosynthetic process"/>
    <property type="evidence" value="ECO:0007669"/>
    <property type="project" value="TreeGrafter"/>
</dbReference>
<dbReference type="InterPro" id="IPR014031">
    <property type="entry name" value="Ketoacyl_synth_C"/>
</dbReference>
<sequence length="373" mass="40262">MGSHHGTTNSKESYFLSEDIRMSDASFFNISASEAEATDPSATTAARDCLRVPGAGRSADCVTRVEINNKIRPRYTITGLAPTIRCDRYGLFPESGRLASGRDVSTPGRMFNSSSGGNQPSAAPQLRMWDAKKADSYARGEGIAPVVLKRLSDAVAMDRYQYFEAHGTGTPAGDPQEASAIYHAFFGYMPSQRHAETEKLLHEAALSQPICTALQIILVNVLSALGISPTVVVGHSSVAYLRGQVARLTGDGAMLAAGISRDEAIVLCQQPGLDGKISLAAVNSSSSVTLSGDRDAISRVEQILLDEKKFVRLLRRFKFAPTRRHGGILASVEGQEIMAEQHGYSMSIDYWKDNMVKPVLFFPSLAGSITLQQ</sequence>
<dbReference type="PANTHER" id="PTHR43775">
    <property type="entry name" value="FATTY ACID SYNTHASE"/>
    <property type="match status" value="1"/>
</dbReference>
<dbReference type="Gene3D" id="3.40.47.10">
    <property type="match status" value="1"/>
</dbReference>
<dbReference type="InterPro" id="IPR016039">
    <property type="entry name" value="Thiolase-like"/>
</dbReference>
<name>A0A2I1BYP8_ASPN1</name>
<dbReference type="OrthoDB" id="329835at2759"/>
<dbReference type="GO" id="GO:0006633">
    <property type="term" value="P:fatty acid biosynthetic process"/>
    <property type="evidence" value="ECO:0007669"/>
    <property type="project" value="TreeGrafter"/>
</dbReference>
<dbReference type="AlphaFoldDB" id="A0A2I1BYP8"/>
<evidence type="ECO:0000256" key="1">
    <source>
        <dbReference type="ARBA" id="ARBA00022450"/>
    </source>
</evidence>
<evidence type="ECO:0000313" key="6">
    <source>
        <dbReference type="EMBL" id="PKX90508.1"/>
    </source>
</evidence>
<dbReference type="Gene3D" id="3.40.366.10">
    <property type="entry name" value="Malonyl-Coenzyme A Acyl Carrier Protein, domain 2"/>
    <property type="match status" value="2"/>
</dbReference>
<keyword evidence="2" id="KW-0597">Phosphoprotein</keyword>
<dbReference type="Pfam" id="PF02801">
    <property type="entry name" value="Ketoacyl-synt_C"/>
    <property type="match status" value="1"/>
</dbReference>
<dbReference type="InterPro" id="IPR050091">
    <property type="entry name" value="PKS_NRPS_Biosynth_Enz"/>
</dbReference>
<feature type="domain" description="Ketosynthase family 3 (KS3)" evidence="4">
    <location>
        <begin position="2"/>
        <end position="290"/>
    </location>
</feature>
<dbReference type="InterPro" id="IPR016036">
    <property type="entry name" value="Malonyl_transacylase_ACP-bd"/>
</dbReference>
<gene>
    <name evidence="6" type="ORF">P174DRAFT_424675</name>
</gene>
<evidence type="ECO:0000256" key="3">
    <source>
        <dbReference type="ARBA" id="ARBA00022679"/>
    </source>
</evidence>
<dbReference type="SMART" id="SM00827">
    <property type="entry name" value="PKS_AT"/>
    <property type="match status" value="1"/>
</dbReference>
<dbReference type="InterPro" id="IPR014043">
    <property type="entry name" value="Acyl_transferase_dom"/>
</dbReference>
<evidence type="ECO:0008006" key="8">
    <source>
        <dbReference type="Google" id="ProtNLM"/>
    </source>
</evidence>
<comment type="caution">
    <text evidence="6">The sequence shown here is derived from an EMBL/GenBank/DDBJ whole genome shotgun (WGS) entry which is preliminary data.</text>
</comment>
<feature type="domain" description="Malonyl-CoA:ACP transacylase (MAT)" evidence="5">
    <location>
        <begin position="177"/>
        <end position="373"/>
    </location>
</feature>
<evidence type="ECO:0000313" key="7">
    <source>
        <dbReference type="Proteomes" id="UP000234474"/>
    </source>
</evidence>
<dbReference type="SUPFAM" id="SSF52151">
    <property type="entry name" value="FabD/lysophospholipase-like"/>
    <property type="match status" value="1"/>
</dbReference>